<reference evidence="1" key="1">
    <citation type="submission" date="2022-08" db="EMBL/GenBank/DDBJ databases">
        <title>Genome Sequencing of Bacteroides fragilis Group Isolates with Nanopore Technology.</title>
        <authorList>
            <person name="Tisza M.J."/>
            <person name="Smith D."/>
            <person name="Dekker J.P."/>
        </authorList>
    </citation>
    <scope>NUCLEOTIDE SEQUENCE</scope>
    <source>
        <strain evidence="1">BFG-351</strain>
        <strain evidence="2">BFG-527</strain>
    </source>
</reference>
<dbReference type="AlphaFoldDB" id="A0AAW5P264"/>
<evidence type="ECO:0000313" key="4">
    <source>
        <dbReference type="Proteomes" id="UP001204548"/>
    </source>
</evidence>
<evidence type="ECO:0000313" key="2">
    <source>
        <dbReference type="EMBL" id="UVQ74649.1"/>
    </source>
</evidence>
<name>A0AAW5P264_9BACE</name>
<gene>
    <name evidence="1" type="ORF">NXW97_23630</name>
    <name evidence="2" type="ORF">NXY30_27585</name>
</gene>
<evidence type="ECO:0000313" key="1">
    <source>
        <dbReference type="EMBL" id="MCS2794944.1"/>
    </source>
</evidence>
<proteinExistence type="predicted"/>
<dbReference type="EMBL" id="CP103141">
    <property type="protein sequence ID" value="UVQ74649.1"/>
    <property type="molecule type" value="Genomic_DNA"/>
</dbReference>
<dbReference type="Proteomes" id="UP001204548">
    <property type="component" value="Unassembled WGS sequence"/>
</dbReference>
<evidence type="ECO:0000313" key="3">
    <source>
        <dbReference type="Proteomes" id="UP001060104"/>
    </source>
</evidence>
<dbReference type="Proteomes" id="UP001060104">
    <property type="component" value="Chromosome"/>
</dbReference>
<dbReference type="GeneID" id="69592000"/>
<organism evidence="1 4">
    <name type="scientific">Bacteroides faecis</name>
    <dbReference type="NCBI Taxonomy" id="674529"/>
    <lineage>
        <taxon>Bacteria</taxon>
        <taxon>Pseudomonadati</taxon>
        <taxon>Bacteroidota</taxon>
        <taxon>Bacteroidia</taxon>
        <taxon>Bacteroidales</taxon>
        <taxon>Bacteroidaceae</taxon>
        <taxon>Bacteroides</taxon>
    </lineage>
</organism>
<dbReference type="EMBL" id="JANUTS010000001">
    <property type="protein sequence ID" value="MCS2794944.1"/>
    <property type="molecule type" value="Genomic_DNA"/>
</dbReference>
<protein>
    <submittedName>
        <fullName evidence="1">Uncharacterized protein</fullName>
    </submittedName>
</protein>
<keyword evidence="3" id="KW-1185">Reference proteome</keyword>
<sequence>MKIHIVPVNYVRTFQCKPGFQIDPVTRTLEWLAPLAGKAFKSKIGEPHGQPISVRFR</sequence>
<dbReference type="RefSeq" id="WP_153880789.1">
    <property type="nucleotide sequence ID" value="NZ_CABMFH010000022.1"/>
</dbReference>
<accession>A0AAW5P264</accession>